<dbReference type="SUPFAM" id="SSF50974">
    <property type="entry name" value="Nitrous oxide reductase, N-terminal domain"/>
    <property type="match status" value="1"/>
</dbReference>
<dbReference type="STRING" id="1185876.BN8_00481"/>
<dbReference type="InterPro" id="IPR011045">
    <property type="entry name" value="N2O_reductase_N"/>
</dbReference>
<evidence type="ECO:0000256" key="2">
    <source>
        <dbReference type="SAM" id="MobiDB-lite"/>
    </source>
</evidence>
<feature type="region of interest" description="Disordered" evidence="2">
    <location>
        <begin position="913"/>
        <end position="942"/>
    </location>
</feature>
<dbReference type="InterPro" id="IPR051200">
    <property type="entry name" value="Host-pathogen_enzymatic-act"/>
</dbReference>
<reference evidence="4 5" key="1">
    <citation type="journal article" date="2012" name="J. Bacteriol.">
        <title>Genome Sequence of the Filamentous Bacterium Fibrisoma limi BUZ 3T.</title>
        <authorList>
            <person name="Filippini M."/>
            <person name="Qi W."/>
            <person name="Jaenicke S."/>
            <person name="Goesmann A."/>
            <person name="Smits T.H."/>
            <person name="Bagheri H.C."/>
        </authorList>
    </citation>
    <scope>NUCLEOTIDE SEQUENCE [LARGE SCALE GENOMIC DNA]</scope>
    <source>
        <strain evidence="5">BUZ 3T</strain>
    </source>
</reference>
<dbReference type="GO" id="GO:0016788">
    <property type="term" value="F:hydrolase activity, acting on ester bonds"/>
    <property type="evidence" value="ECO:0007669"/>
    <property type="project" value="InterPro"/>
</dbReference>
<feature type="compositionally biased region" description="Basic and acidic residues" evidence="2">
    <location>
        <begin position="921"/>
        <end position="933"/>
    </location>
</feature>
<organism evidence="4 5">
    <name type="scientific">Fibrisoma limi BUZ 3</name>
    <dbReference type="NCBI Taxonomy" id="1185876"/>
    <lineage>
        <taxon>Bacteria</taxon>
        <taxon>Pseudomonadati</taxon>
        <taxon>Bacteroidota</taxon>
        <taxon>Cytophagia</taxon>
        <taxon>Cytophagales</taxon>
        <taxon>Spirosomataceae</taxon>
        <taxon>Fibrisoma</taxon>
    </lineage>
</organism>
<sequence length="942" mass="102849">MMHTFSIRKFTVAVLCLLPLLGLSQQTNQWLISAPAGKQPTRIDRNGTTILPNGRYITPMGRQVTVAPHPYGLVLSPDGNTVVTANSGTSPLSISIIRKIREAVPAVQQIPPGANSDKGVLASVFMGLAISPDNGGGSAGQTIYVAGGQENRVYQFDLATGESRGFIDCSAKTDSADYTHGYIGDLVLTRDGRTIYAVDQIGFRLVVIDVPSKQVRFSVPVGRYPFGVTLSPDEKRVYVANVGMFVYKPVESLDPKNMAGTALTFPPFGVNSREAREGIKTDSVRVPGLGDPNVPESFSVWTVDVGGATPQVIAKTKTGILVGQKLEDIPAVGGASPNSLVATADYVFVSNGNNDCVSVIDARTHAMLNNIFLNPEPRLGNLRGIIPFGLALSPDQKRLYVAEAGINAVGIIDVPTRRVLGHLPVGWFPAKLAVTRDNQLIVSNAKGYGSGPNGGRTFTPGPEGSNIGKLMKGTVSILPIPADADLARYTQQVITNNFTFQPASAGQRTNNPIPGRPGEKTSPIKYWVFISKENRTYDEVFGQLTTANGDPTIARFGENVSIASRNASTPALSGVSVMPNHLALARQFAVADNFYVDADHSADGHRWLVGTYPNQWVETSTSASYGNNRSMRANSKAPGNLAITGSSSAIYPEDYNEHGSIWDHFDRHRITYFNFGLGLGLNARLNDRDFKPLGVKYLANFPLPGSLWENSSRMFPVYNTAIPDQFRVDQFIKEADMRWVKSGKELPAVMTLRIPNDHGAGERPEDGYPYLHSYMADNDLAIGRVVEYLSRTKYWKNMAIVITEDDSQGGVDHVDAHRSVLLVISPYVKRGYVGSAHYSFGSIFKTFWHTLNTPYLNQYDAGASDLSDLFTNKPDFTPYNAKPVDARLFDPQKALTPLDEKFNWKAVEANSEMDNPAQMIKDSEKLDRELREQKTKKKSKSK</sequence>
<comment type="caution">
    <text evidence="4">The sequence shown here is derived from an EMBL/GenBank/DDBJ whole genome shotgun (WGS) entry which is preliminary data.</text>
</comment>
<dbReference type="eggNOG" id="COG3391">
    <property type="taxonomic scope" value="Bacteria"/>
</dbReference>
<dbReference type="InterPro" id="IPR017850">
    <property type="entry name" value="Alkaline_phosphatase_core_sf"/>
</dbReference>
<dbReference type="RefSeq" id="WP_009280138.1">
    <property type="nucleotide sequence ID" value="NZ_CAIT01000004.1"/>
</dbReference>
<dbReference type="Gene3D" id="3.40.720.10">
    <property type="entry name" value="Alkaline Phosphatase, subunit A"/>
    <property type="match status" value="2"/>
</dbReference>
<dbReference type="EMBL" id="CAIT01000004">
    <property type="protein sequence ID" value="CCH51552.1"/>
    <property type="molecule type" value="Genomic_DNA"/>
</dbReference>
<name>I2GCC8_9BACT</name>
<proteinExistence type="predicted"/>
<dbReference type="Pfam" id="PF04185">
    <property type="entry name" value="Phosphoesterase"/>
    <property type="match status" value="1"/>
</dbReference>
<keyword evidence="3" id="KW-0732">Signal</keyword>
<dbReference type="SUPFAM" id="SSF53649">
    <property type="entry name" value="Alkaline phosphatase-like"/>
    <property type="match status" value="1"/>
</dbReference>
<evidence type="ECO:0000313" key="5">
    <source>
        <dbReference type="Proteomes" id="UP000009309"/>
    </source>
</evidence>
<dbReference type="PANTHER" id="PTHR47197:SF3">
    <property type="entry name" value="DIHYDRO-HEME D1 DEHYDROGENASE"/>
    <property type="match status" value="1"/>
</dbReference>
<dbReference type="InterPro" id="IPR007312">
    <property type="entry name" value="Phosphoesterase"/>
</dbReference>
<evidence type="ECO:0000313" key="4">
    <source>
        <dbReference type="EMBL" id="CCH51552.1"/>
    </source>
</evidence>
<dbReference type="eggNOG" id="COG3511">
    <property type="taxonomic scope" value="Bacteria"/>
</dbReference>
<feature type="chain" id="PRO_5003659372" evidence="3">
    <location>
        <begin position="25"/>
        <end position="942"/>
    </location>
</feature>
<accession>I2GCC8</accession>
<feature type="signal peptide" evidence="3">
    <location>
        <begin position="1"/>
        <end position="24"/>
    </location>
</feature>
<keyword evidence="1" id="KW-0378">Hydrolase</keyword>
<gene>
    <name evidence="4" type="ORF">BN8_00481</name>
</gene>
<protein>
    <submittedName>
        <fullName evidence="4">40-residue YVTN family beta-propeller repeat protein</fullName>
    </submittedName>
</protein>
<evidence type="ECO:0000256" key="1">
    <source>
        <dbReference type="ARBA" id="ARBA00022801"/>
    </source>
</evidence>
<keyword evidence="5" id="KW-1185">Reference proteome</keyword>
<dbReference type="InterPro" id="IPR015943">
    <property type="entry name" value="WD40/YVTN_repeat-like_dom_sf"/>
</dbReference>
<evidence type="ECO:0000256" key="3">
    <source>
        <dbReference type="SAM" id="SignalP"/>
    </source>
</evidence>
<dbReference type="AlphaFoldDB" id="I2GCC8"/>
<dbReference type="Gene3D" id="2.130.10.10">
    <property type="entry name" value="YVTN repeat-like/Quinoprotein amine dehydrogenase"/>
    <property type="match status" value="2"/>
</dbReference>
<dbReference type="PANTHER" id="PTHR47197">
    <property type="entry name" value="PROTEIN NIRF"/>
    <property type="match status" value="1"/>
</dbReference>
<dbReference type="Proteomes" id="UP000009309">
    <property type="component" value="Unassembled WGS sequence"/>
</dbReference>
<dbReference type="eggNOG" id="COG2133">
    <property type="taxonomic scope" value="Bacteria"/>
</dbReference>